<accession>A0A8A3PFQ8</accession>
<gene>
    <name evidence="2" type="ORF">DSL72_005588</name>
</gene>
<evidence type="ECO:0000313" key="3">
    <source>
        <dbReference type="Proteomes" id="UP000672032"/>
    </source>
</evidence>
<feature type="compositionally biased region" description="Polar residues" evidence="1">
    <location>
        <begin position="1"/>
        <end position="10"/>
    </location>
</feature>
<organism evidence="2 3">
    <name type="scientific">Monilinia vaccinii-corymbosi</name>
    <dbReference type="NCBI Taxonomy" id="61207"/>
    <lineage>
        <taxon>Eukaryota</taxon>
        <taxon>Fungi</taxon>
        <taxon>Dikarya</taxon>
        <taxon>Ascomycota</taxon>
        <taxon>Pezizomycotina</taxon>
        <taxon>Leotiomycetes</taxon>
        <taxon>Helotiales</taxon>
        <taxon>Sclerotiniaceae</taxon>
        <taxon>Monilinia</taxon>
    </lineage>
</organism>
<reference evidence="2" key="1">
    <citation type="submission" date="2020-10" db="EMBL/GenBank/DDBJ databases">
        <title>Genome Sequence of Monilinia vaccinii-corymbosi Sheds Light on Mummy Berry Disease Infection of Blueberry and Mating Type.</title>
        <authorList>
            <person name="Yow A.G."/>
            <person name="Zhang Y."/>
            <person name="Bansal K."/>
            <person name="Eacker S.M."/>
            <person name="Sullivan S."/>
            <person name="Liachko I."/>
            <person name="Cubeta M.A."/>
            <person name="Rollins J.A."/>
            <person name="Ashrafi H."/>
        </authorList>
    </citation>
    <scope>NUCLEOTIDE SEQUENCE</scope>
    <source>
        <strain evidence="2">RL-1</strain>
    </source>
</reference>
<dbReference type="Proteomes" id="UP000672032">
    <property type="component" value="Chromosome 4"/>
</dbReference>
<proteinExistence type="predicted"/>
<dbReference type="AlphaFoldDB" id="A0A8A3PFQ8"/>
<name>A0A8A3PFQ8_9HELO</name>
<dbReference type="EMBL" id="CP063408">
    <property type="protein sequence ID" value="QSZ34008.1"/>
    <property type="molecule type" value="Genomic_DNA"/>
</dbReference>
<sequence length="45" mass="4788">MLSQRSQVAVTEQVPKPARQPSTVGLGMRGCAGRQYGAPVRLAAY</sequence>
<protein>
    <submittedName>
        <fullName evidence="2">Uncharacterized protein</fullName>
    </submittedName>
</protein>
<evidence type="ECO:0000256" key="1">
    <source>
        <dbReference type="SAM" id="MobiDB-lite"/>
    </source>
</evidence>
<evidence type="ECO:0000313" key="2">
    <source>
        <dbReference type="EMBL" id="QSZ34008.1"/>
    </source>
</evidence>
<feature type="region of interest" description="Disordered" evidence="1">
    <location>
        <begin position="1"/>
        <end position="28"/>
    </location>
</feature>
<keyword evidence="3" id="KW-1185">Reference proteome</keyword>